<dbReference type="PROSITE" id="PS50245">
    <property type="entry name" value="CAP_GLY_2"/>
    <property type="match status" value="1"/>
</dbReference>
<feature type="region of interest" description="Disordered" evidence="2">
    <location>
        <begin position="248"/>
        <end position="352"/>
    </location>
</feature>
<dbReference type="InterPro" id="IPR036859">
    <property type="entry name" value="CAP-Gly_dom_sf"/>
</dbReference>
<feature type="compositionally biased region" description="Low complexity" evidence="2">
    <location>
        <begin position="324"/>
        <end position="333"/>
    </location>
</feature>
<keyword evidence="5" id="KW-1185">Reference proteome</keyword>
<feature type="non-terminal residue" evidence="4">
    <location>
        <position position="1"/>
    </location>
</feature>
<feature type="repeat" description="ANK" evidence="1">
    <location>
        <begin position="177"/>
        <end position="209"/>
    </location>
</feature>
<dbReference type="PROSITE" id="PS50297">
    <property type="entry name" value="ANK_REP_REGION"/>
    <property type="match status" value="1"/>
</dbReference>
<dbReference type="EMBL" id="CASHTH010001160">
    <property type="protein sequence ID" value="CAI8012146.1"/>
    <property type="molecule type" value="Genomic_DNA"/>
</dbReference>
<accession>A0AA35WCF1</accession>
<evidence type="ECO:0000313" key="5">
    <source>
        <dbReference type="Proteomes" id="UP001174909"/>
    </source>
</evidence>
<feature type="compositionally biased region" description="Low complexity" evidence="2">
    <location>
        <begin position="341"/>
        <end position="352"/>
    </location>
</feature>
<organism evidence="4 5">
    <name type="scientific">Geodia barretti</name>
    <name type="common">Barrett's horny sponge</name>
    <dbReference type="NCBI Taxonomy" id="519541"/>
    <lineage>
        <taxon>Eukaryota</taxon>
        <taxon>Metazoa</taxon>
        <taxon>Porifera</taxon>
        <taxon>Demospongiae</taxon>
        <taxon>Heteroscleromorpha</taxon>
        <taxon>Tetractinellida</taxon>
        <taxon>Astrophorina</taxon>
        <taxon>Geodiidae</taxon>
        <taxon>Geodia</taxon>
    </lineage>
</organism>
<feature type="compositionally biased region" description="Acidic residues" evidence="2">
    <location>
        <begin position="263"/>
        <end position="273"/>
    </location>
</feature>
<name>A0AA35WCF1_GEOBA</name>
<dbReference type="SUPFAM" id="SSF48403">
    <property type="entry name" value="Ankyrin repeat"/>
    <property type="match status" value="1"/>
</dbReference>
<evidence type="ECO:0000256" key="1">
    <source>
        <dbReference type="PROSITE-ProRule" id="PRU00023"/>
    </source>
</evidence>
<dbReference type="Gene3D" id="1.25.40.20">
    <property type="entry name" value="Ankyrin repeat-containing domain"/>
    <property type="match status" value="1"/>
</dbReference>
<dbReference type="InterPro" id="IPR002110">
    <property type="entry name" value="Ankyrin_rpt"/>
</dbReference>
<feature type="domain" description="CAP-Gly" evidence="3">
    <location>
        <begin position="400"/>
        <end position="442"/>
    </location>
</feature>
<dbReference type="SMART" id="SM00248">
    <property type="entry name" value="ANK"/>
    <property type="match status" value="3"/>
</dbReference>
<evidence type="ECO:0000313" key="4">
    <source>
        <dbReference type="EMBL" id="CAI8012146.1"/>
    </source>
</evidence>
<proteinExistence type="predicted"/>
<gene>
    <name evidence="4" type="ORF">GBAR_LOCUS7789</name>
</gene>
<dbReference type="PROSITE" id="PS50088">
    <property type="entry name" value="ANK_REPEAT"/>
    <property type="match status" value="1"/>
</dbReference>
<dbReference type="Proteomes" id="UP001174909">
    <property type="component" value="Unassembled WGS sequence"/>
</dbReference>
<protein>
    <submittedName>
        <fullName evidence="4">CAP-Gly domain-containing linker protein 3</fullName>
    </submittedName>
</protein>
<evidence type="ECO:0000256" key="2">
    <source>
        <dbReference type="SAM" id="MobiDB-lite"/>
    </source>
</evidence>
<dbReference type="PANTHER" id="PTHR18916">
    <property type="entry name" value="DYNACTIN 1-RELATED MICROTUBULE-BINDING"/>
    <property type="match status" value="1"/>
</dbReference>
<feature type="compositionally biased region" description="Basic and acidic residues" evidence="2">
    <location>
        <begin position="248"/>
        <end position="262"/>
    </location>
</feature>
<feature type="compositionally biased region" description="Polar residues" evidence="2">
    <location>
        <begin position="304"/>
        <end position="318"/>
    </location>
</feature>
<reference evidence="4" key="1">
    <citation type="submission" date="2023-03" db="EMBL/GenBank/DDBJ databases">
        <authorList>
            <person name="Steffen K."/>
            <person name="Cardenas P."/>
        </authorList>
    </citation>
    <scope>NUCLEOTIDE SEQUENCE</scope>
</reference>
<dbReference type="InterPro" id="IPR036770">
    <property type="entry name" value="Ankyrin_rpt-contain_sf"/>
</dbReference>
<dbReference type="AlphaFoldDB" id="A0AA35WCF1"/>
<dbReference type="Pfam" id="PF12796">
    <property type="entry name" value="Ank_2"/>
    <property type="match status" value="1"/>
</dbReference>
<dbReference type="SUPFAM" id="SSF74924">
    <property type="entry name" value="Cap-Gly domain"/>
    <property type="match status" value="1"/>
</dbReference>
<keyword evidence="1" id="KW-0040">ANK repeat</keyword>
<sequence>MSGGGFTLVDFTVPSRDNTMTHEPTEAPLCDECQAKDLCFFDPTCSGCQDLLLDSNTTISQLFAVMRQWVPQTQRNMSSLSREVLRRGANINDRDGLTDLSLLHFACKSGAAGVGNIDAAVNLVNSLLNKGADSELRCKWTNMNALHYAVFFDVPEIVDTLLEHKPSLLHTTCDEFDGGTALHIAASNVSIRATQILLQHGANCKVTDRNGHAPIDVVPSNRTEESEGDVTNQMIALLQSAAEAMEMKEREAQVAADAKVEEGEREEGGEEDKENAMEIEPAVMVEKETPRKSHPPQGRPPHSPAQSKPHSTTASLSVRKTHSPRTTTTATTRDPVRTRGTRSPVSTVSTVSSASSRAVSPAAANEVTMETLGLKIGDRVLIDAKSSANKSKSGTVRFGGAIDFLGGQWAGIELDEAVGKNDGSLKGIRFFTCKPKFGLFVPMQRISKAPMRQLSTERRKKMAANGGRKRESVALSPRTFEAQGTMAVTTDLQVHFSLFFLLLLPDIWASVSCRSIAKAP</sequence>
<dbReference type="SMART" id="SM01052">
    <property type="entry name" value="CAP_GLY"/>
    <property type="match status" value="1"/>
</dbReference>
<comment type="caution">
    <text evidence="4">The sequence shown here is derived from an EMBL/GenBank/DDBJ whole genome shotgun (WGS) entry which is preliminary data.</text>
</comment>
<dbReference type="InterPro" id="IPR000938">
    <property type="entry name" value="CAP-Gly_domain"/>
</dbReference>
<dbReference type="Gene3D" id="2.30.30.190">
    <property type="entry name" value="CAP Gly-rich-like domain"/>
    <property type="match status" value="1"/>
</dbReference>
<evidence type="ECO:0000259" key="3">
    <source>
        <dbReference type="PROSITE" id="PS50245"/>
    </source>
</evidence>
<dbReference type="Pfam" id="PF01302">
    <property type="entry name" value="CAP_GLY"/>
    <property type="match status" value="1"/>
</dbReference>